<feature type="domain" description="Fungal lipase-type" evidence="1">
    <location>
        <begin position="21"/>
        <end position="81"/>
    </location>
</feature>
<proteinExistence type="predicted"/>
<protein>
    <submittedName>
        <fullName evidence="4">Lipase_3 domain-containing protein</fullName>
    </submittedName>
</protein>
<dbReference type="InterPro" id="IPR029058">
    <property type="entry name" value="AB_hydrolase_fold"/>
</dbReference>
<dbReference type="Gene3D" id="3.40.50.1820">
    <property type="entry name" value="alpha/beta hydrolase"/>
    <property type="match status" value="1"/>
</dbReference>
<accession>A0A158PEC7</accession>
<dbReference type="SUPFAM" id="SSF53474">
    <property type="entry name" value="alpha/beta-Hydrolases"/>
    <property type="match status" value="1"/>
</dbReference>
<dbReference type="PANTHER" id="PTHR45908">
    <property type="entry name" value="PROTEIN CBG11750-RELATED"/>
    <property type="match status" value="1"/>
</dbReference>
<reference evidence="2 3" key="2">
    <citation type="submission" date="2018-11" db="EMBL/GenBank/DDBJ databases">
        <authorList>
            <consortium name="Pathogen Informatics"/>
        </authorList>
    </citation>
    <scope>NUCLEOTIDE SEQUENCE [LARGE SCALE GENOMIC DNA]</scope>
    <source>
        <strain evidence="2 3">Costa Rica</strain>
    </source>
</reference>
<organism evidence="4">
    <name type="scientific">Angiostrongylus costaricensis</name>
    <name type="common">Nematode worm</name>
    <dbReference type="NCBI Taxonomy" id="334426"/>
    <lineage>
        <taxon>Eukaryota</taxon>
        <taxon>Metazoa</taxon>
        <taxon>Ecdysozoa</taxon>
        <taxon>Nematoda</taxon>
        <taxon>Chromadorea</taxon>
        <taxon>Rhabditida</taxon>
        <taxon>Rhabditina</taxon>
        <taxon>Rhabditomorpha</taxon>
        <taxon>Strongyloidea</taxon>
        <taxon>Metastrongylidae</taxon>
        <taxon>Angiostrongylus</taxon>
    </lineage>
</organism>
<dbReference type="Proteomes" id="UP000267027">
    <property type="component" value="Unassembled WGS sequence"/>
</dbReference>
<evidence type="ECO:0000313" key="2">
    <source>
        <dbReference type="EMBL" id="VDM53393.1"/>
    </source>
</evidence>
<dbReference type="OrthoDB" id="438440at2759"/>
<dbReference type="Pfam" id="PF01764">
    <property type="entry name" value="Lipase_3"/>
    <property type="match status" value="1"/>
</dbReference>
<evidence type="ECO:0000313" key="3">
    <source>
        <dbReference type="Proteomes" id="UP000267027"/>
    </source>
</evidence>
<gene>
    <name evidence="2" type="ORF">ACOC_LOCUS1808</name>
</gene>
<sequence length="159" mass="18047">MNAHLVLCRQLNKYSSSPNMQYDYDIILTGGGGVLAALTAARIAKQGYREGDQLVVYTFGEPRIGDVDFASNFDSMIPLRYPTSMEPDSEYMECLGVPKGEDFACANKNKFYYRRPSSYLWDHRHYFPVRVAKYGQAGCDITQARNKVGTFDKLDIPLY</sequence>
<dbReference type="EMBL" id="UYYA01000298">
    <property type="protein sequence ID" value="VDM53393.1"/>
    <property type="molecule type" value="Genomic_DNA"/>
</dbReference>
<dbReference type="GO" id="GO:0006629">
    <property type="term" value="P:lipid metabolic process"/>
    <property type="evidence" value="ECO:0007669"/>
    <property type="project" value="InterPro"/>
</dbReference>
<dbReference type="AlphaFoldDB" id="A0A158PEC7"/>
<reference evidence="4" key="1">
    <citation type="submission" date="2016-04" db="UniProtKB">
        <authorList>
            <consortium name="WormBaseParasite"/>
        </authorList>
    </citation>
    <scope>IDENTIFICATION</scope>
</reference>
<name>A0A158PEC7_ANGCS</name>
<dbReference type="InterPro" id="IPR002921">
    <property type="entry name" value="Fungal_lipase-type"/>
</dbReference>
<dbReference type="WBParaSite" id="ACOC_0000180701-mRNA-1">
    <property type="protein sequence ID" value="ACOC_0000180701-mRNA-1"/>
    <property type="gene ID" value="ACOC_0000180701"/>
</dbReference>
<evidence type="ECO:0000313" key="4">
    <source>
        <dbReference type="WBParaSite" id="ACOC_0000180701-mRNA-1"/>
    </source>
</evidence>
<dbReference type="STRING" id="334426.A0A158PEC7"/>
<keyword evidence="3" id="KW-1185">Reference proteome</keyword>
<dbReference type="PANTHER" id="PTHR45908:SF5">
    <property type="entry name" value="FUNGAL LIPASE-LIKE DOMAIN-CONTAINING PROTEIN"/>
    <property type="match status" value="1"/>
</dbReference>
<evidence type="ECO:0000259" key="1">
    <source>
        <dbReference type="Pfam" id="PF01764"/>
    </source>
</evidence>